<dbReference type="SUPFAM" id="SSF50346">
    <property type="entry name" value="PRC-barrel domain"/>
    <property type="match status" value="1"/>
</dbReference>
<proteinExistence type="predicted"/>
<comment type="caution">
    <text evidence="2">The sequence shown here is derived from an EMBL/GenBank/DDBJ whole genome shotgun (WGS) entry which is preliminary data.</text>
</comment>
<reference evidence="2 3" key="1">
    <citation type="submission" date="2019-05" db="EMBL/GenBank/DDBJ databases">
        <authorList>
            <person name="Pankratov T."/>
            <person name="Grouzdev D."/>
        </authorList>
    </citation>
    <scope>NUCLEOTIDE SEQUENCE [LARGE SCALE GENOMIC DNA]</scope>
    <source>
        <strain evidence="2 3">KEBCLARHB70R</strain>
    </source>
</reference>
<dbReference type="OrthoDB" id="7998280at2"/>
<evidence type="ECO:0008006" key="4">
    <source>
        <dbReference type="Google" id="ProtNLM"/>
    </source>
</evidence>
<keyword evidence="3" id="KW-1185">Reference proteome</keyword>
<name>A0A5R9J124_9PROT</name>
<dbReference type="RefSeq" id="WP_138327402.1">
    <property type="nucleotide sequence ID" value="NZ_VCDI01000007.1"/>
</dbReference>
<dbReference type="EMBL" id="VCDI01000007">
    <property type="protein sequence ID" value="TLU71365.1"/>
    <property type="molecule type" value="Genomic_DNA"/>
</dbReference>
<evidence type="ECO:0000256" key="1">
    <source>
        <dbReference type="SAM" id="SignalP"/>
    </source>
</evidence>
<organism evidence="2 3">
    <name type="scientific">Lichenicoccus roseus</name>
    <dbReference type="NCBI Taxonomy" id="2683649"/>
    <lineage>
        <taxon>Bacteria</taxon>
        <taxon>Pseudomonadati</taxon>
        <taxon>Pseudomonadota</taxon>
        <taxon>Alphaproteobacteria</taxon>
        <taxon>Acetobacterales</taxon>
        <taxon>Acetobacteraceae</taxon>
        <taxon>Lichenicoccus</taxon>
    </lineage>
</organism>
<protein>
    <recommendedName>
        <fullName evidence="4">PRC-barrel domain containing protein</fullName>
    </recommendedName>
</protein>
<evidence type="ECO:0000313" key="2">
    <source>
        <dbReference type="EMBL" id="TLU71365.1"/>
    </source>
</evidence>
<dbReference type="Proteomes" id="UP000305654">
    <property type="component" value="Unassembled WGS sequence"/>
</dbReference>
<dbReference type="Gene3D" id="2.30.30.240">
    <property type="entry name" value="PRC-barrel domain"/>
    <property type="match status" value="1"/>
</dbReference>
<feature type="signal peptide" evidence="1">
    <location>
        <begin position="1"/>
        <end position="19"/>
    </location>
</feature>
<dbReference type="InterPro" id="IPR011033">
    <property type="entry name" value="PRC_barrel-like_sf"/>
</dbReference>
<keyword evidence="1" id="KW-0732">Signal</keyword>
<gene>
    <name evidence="2" type="ORF">FE263_17890</name>
</gene>
<accession>A0A5R9J124</accession>
<dbReference type="AlphaFoldDB" id="A0A5R9J124"/>
<sequence>MMRLAIFLPALLLNTSALAQSHTPGGMPPPSGMSLAQSTAMRFPQRVRVGSLLHRLVIRPVESQTVLGRVVQVVRDGDGTIELVVAYGGFLGIGSRPIAVPIDATVLLGTVMEIVAYTPEQLRHLPTFTGAGTTPLPADTVLRVGLAKPSH</sequence>
<feature type="chain" id="PRO_5024404359" description="PRC-barrel domain containing protein" evidence="1">
    <location>
        <begin position="20"/>
        <end position="151"/>
    </location>
</feature>
<evidence type="ECO:0000313" key="3">
    <source>
        <dbReference type="Proteomes" id="UP000305654"/>
    </source>
</evidence>